<comment type="caution">
    <text evidence="1">The sequence shown here is derived from an EMBL/GenBank/DDBJ whole genome shotgun (WGS) entry which is preliminary data.</text>
</comment>
<name>A0A2G9HGU6_9LAMI</name>
<protein>
    <submittedName>
        <fullName evidence="1">Uncharacterized protein</fullName>
    </submittedName>
</protein>
<gene>
    <name evidence="1" type="ORF">CDL12_10630</name>
</gene>
<accession>A0A2G9HGU6</accession>
<dbReference type="EMBL" id="NKXS01001812">
    <property type="protein sequence ID" value="PIN16716.1"/>
    <property type="molecule type" value="Genomic_DNA"/>
</dbReference>
<dbReference type="AlphaFoldDB" id="A0A2G9HGU6"/>
<organism evidence="1 2">
    <name type="scientific">Handroanthus impetiginosus</name>
    <dbReference type="NCBI Taxonomy" id="429701"/>
    <lineage>
        <taxon>Eukaryota</taxon>
        <taxon>Viridiplantae</taxon>
        <taxon>Streptophyta</taxon>
        <taxon>Embryophyta</taxon>
        <taxon>Tracheophyta</taxon>
        <taxon>Spermatophyta</taxon>
        <taxon>Magnoliopsida</taxon>
        <taxon>eudicotyledons</taxon>
        <taxon>Gunneridae</taxon>
        <taxon>Pentapetalae</taxon>
        <taxon>asterids</taxon>
        <taxon>lamiids</taxon>
        <taxon>Lamiales</taxon>
        <taxon>Bignoniaceae</taxon>
        <taxon>Crescentiina</taxon>
        <taxon>Tabebuia alliance</taxon>
        <taxon>Handroanthus</taxon>
    </lineage>
</organism>
<proteinExistence type="predicted"/>
<dbReference type="Proteomes" id="UP000231279">
    <property type="component" value="Unassembled WGS sequence"/>
</dbReference>
<reference evidence="2" key="1">
    <citation type="journal article" date="2018" name="Gigascience">
        <title>Genome assembly of the Pink Ipe (Handroanthus impetiginosus, Bignoniaceae), a highly valued, ecologically keystone Neotropical timber forest tree.</title>
        <authorList>
            <person name="Silva-Junior O.B."/>
            <person name="Grattapaglia D."/>
            <person name="Novaes E."/>
            <person name="Collevatti R.G."/>
        </authorList>
    </citation>
    <scope>NUCLEOTIDE SEQUENCE [LARGE SCALE GENOMIC DNA]</scope>
    <source>
        <strain evidence="2">cv. UFG-1</strain>
    </source>
</reference>
<evidence type="ECO:0000313" key="1">
    <source>
        <dbReference type="EMBL" id="PIN16716.1"/>
    </source>
</evidence>
<evidence type="ECO:0000313" key="2">
    <source>
        <dbReference type="Proteomes" id="UP000231279"/>
    </source>
</evidence>
<sequence length="62" mass="7375">MNRVRRNWLQHQTKTLHSQTIDFKCHIPSSFQTTHQMILIRKSSIPASHEKLQPKYSSVYIP</sequence>
<keyword evidence="2" id="KW-1185">Reference proteome</keyword>